<evidence type="ECO:0008006" key="6">
    <source>
        <dbReference type="Google" id="ProtNLM"/>
    </source>
</evidence>
<dbReference type="FunFam" id="2.40.50.140:FF:000004">
    <property type="entry name" value="Elongation factor P"/>
    <property type="match status" value="1"/>
</dbReference>
<dbReference type="EMBL" id="PFEA01000033">
    <property type="protein sequence ID" value="PJE59775.1"/>
    <property type="molecule type" value="Genomic_DNA"/>
</dbReference>
<feature type="domain" description="Translation elongation factor P/YeiP central" evidence="3">
    <location>
        <begin position="123"/>
        <end position="178"/>
    </location>
</feature>
<evidence type="ECO:0000313" key="4">
    <source>
        <dbReference type="EMBL" id="PJE59775.1"/>
    </source>
</evidence>
<dbReference type="InterPro" id="IPR008991">
    <property type="entry name" value="Translation_prot_SH3-like_sf"/>
</dbReference>
<comment type="caution">
    <text evidence="4">The sequence shown here is derived from an EMBL/GenBank/DDBJ whole genome shotgun (WGS) entry which is preliminary data.</text>
</comment>
<dbReference type="CDD" id="cd05794">
    <property type="entry name" value="S1_EF-P_repeat_2"/>
    <property type="match status" value="1"/>
</dbReference>
<dbReference type="InterPro" id="IPR012340">
    <property type="entry name" value="NA-bd_OB-fold"/>
</dbReference>
<dbReference type="Pfam" id="PF08207">
    <property type="entry name" value="EFP_N"/>
    <property type="match status" value="1"/>
</dbReference>
<dbReference type="SUPFAM" id="SSF50249">
    <property type="entry name" value="Nucleic acid-binding proteins"/>
    <property type="match status" value="2"/>
</dbReference>
<dbReference type="InterPro" id="IPR013185">
    <property type="entry name" value="Transl_elong_KOW-like"/>
</dbReference>
<evidence type="ECO:0000259" key="3">
    <source>
        <dbReference type="SMART" id="SM01185"/>
    </source>
</evidence>
<dbReference type="Proteomes" id="UP000231086">
    <property type="component" value="Unassembled WGS sequence"/>
</dbReference>
<dbReference type="GO" id="GO:0005829">
    <property type="term" value="C:cytosol"/>
    <property type="evidence" value="ECO:0007669"/>
    <property type="project" value="UniProtKB-ARBA"/>
</dbReference>
<dbReference type="Gene3D" id="2.30.30.30">
    <property type="match status" value="1"/>
</dbReference>
<dbReference type="AlphaFoldDB" id="A0A2M8KIP2"/>
<dbReference type="GO" id="GO:0003746">
    <property type="term" value="F:translation elongation factor activity"/>
    <property type="evidence" value="ECO:0007669"/>
    <property type="project" value="InterPro"/>
</dbReference>
<dbReference type="GO" id="GO:0043043">
    <property type="term" value="P:peptide biosynthetic process"/>
    <property type="evidence" value="ECO:0007669"/>
    <property type="project" value="InterPro"/>
</dbReference>
<dbReference type="Pfam" id="PF01132">
    <property type="entry name" value="EFP"/>
    <property type="match status" value="1"/>
</dbReference>
<organism evidence="4 5">
    <name type="scientific">Candidatus Portnoybacteria bacterium CG10_big_fil_rev_8_21_14_0_10_44_7</name>
    <dbReference type="NCBI Taxonomy" id="1974816"/>
    <lineage>
        <taxon>Bacteria</taxon>
        <taxon>Candidatus Portnoyibacteriota</taxon>
    </lineage>
</organism>
<evidence type="ECO:0000313" key="5">
    <source>
        <dbReference type="Proteomes" id="UP000231086"/>
    </source>
</evidence>
<dbReference type="InterPro" id="IPR001059">
    <property type="entry name" value="Transl_elong_P/YeiP_cen"/>
</dbReference>
<comment type="similarity">
    <text evidence="1">Belongs to the elongation factor P family.</text>
</comment>
<protein>
    <recommendedName>
        <fullName evidence="6">Elongation factor P C-terminal domain-containing protein</fullName>
    </recommendedName>
</protein>
<name>A0A2M8KIP2_9BACT</name>
<dbReference type="SMART" id="SM00841">
    <property type="entry name" value="Elong-fact-P_C"/>
    <property type="match status" value="1"/>
</dbReference>
<dbReference type="InterPro" id="IPR015365">
    <property type="entry name" value="Elong-fact-P_C"/>
</dbReference>
<reference evidence="5" key="1">
    <citation type="submission" date="2017-09" db="EMBL/GenBank/DDBJ databases">
        <title>Depth-based differentiation of microbial function through sediment-hosted aquifers and enrichment of novel symbionts in the deep terrestrial subsurface.</title>
        <authorList>
            <person name="Probst A.J."/>
            <person name="Ladd B."/>
            <person name="Jarett J.K."/>
            <person name="Geller-Mcgrath D.E."/>
            <person name="Sieber C.M.K."/>
            <person name="Emerson J.B."/>
            <person name="Anantharaman K."/>
            <person name="Thomas B.C."/>
            <person name="Malmstrom R."/>
            <person name="Stieglmeier M."/>
            <person name="Klingl A."/>
            <person name="Woyke T."/>
            <person name="Ryan C.M."/>
            <person name="Banfield J.F."/>
        </authorList>
    </citation>
    <scope>NUCLEOTIDE SEQUENCE [LARGE SCALE GENOMIC DNA]</scope>
</reference>
<dbReference type="Pfam" id="PF09285">
    <property type="entry name" value="Elong-fact-P_C"/>
    <property type="match status" value="1"/>
</dbReference>
<dbReference type="InterPro" id="IPR020599">
    <property type="entry name" value="Transl_elong_fac_P/YeiP"/>
</dbReference>
<dbReference type="InterPro" id="IPR014722">
    <property type="entry name" value="Rib_uL2_dom2"/>
</dbReference>
<dbReference type="NCBIfam" id="NF001810">
    <property type="entry name" value="PRK00529.1"/>
    <property type="match status" value="1"/>
</dbReference>
<proteinExistence type="inferred from homology"/>
<dbReference type="SUPFAM" id="SSF50104">
    <property type="entry name" value="Translation proteins SH3-like domain"/>
    <property type="match status" value="1"/>
</dbReference>
<feature type="domain" description="Elongation factor P C-terminal" evidence="2">
    <location>
        <begin position="186"/>
        <end position="241"/>
    </location>
</feature>
<sequence>MIHKVPTKTQAAHKIPKVKPSAFLSNFINSTPFQSVAKISLLCLLYYYYSPVKANSMLTYTDLKPGVIFLLDGQPWQVLESNFLRMQQRKPVNQTKIKNLISGKTVPHNFQPSDNFAAAETKTSKAIFLFSHRDKYVFCHPEDKSQRFEIASETLGDGKNFLKPNAEVEILKFNDRIISVKLPVKIDLLVAEAPPSIKGNTAQGGTKTVILETGAQINAPLFINAGDLIRVNTQTGQYTERITKA</sequence>
<gene>
    <name evidence="4" type="ORF">COU85_01790</name>
</gene>
<accession>A0A2M8KIP2</accession>
<evidence type="ECO:0000256" key="1">
    <source>
        <dbReference type="ARBA" id="ARBA00009479"/>
    </source>
</evidence>
<dbReference type="PANTHER" id="PTHR30053:SF12">
    <property type="entry name" value="ELONGATION FACTOR P (EF-P) FAMILY PROTEIN"/>
    <property type="match status" value="1"/>
</dbReference>
<dbReference type="SMART" id="SM01185">
    <property type="entry name" value="EFP"/>
    <property type="match status" value="1"/>
</dbReference>
<dbReference type="Gene3D" id="2.40.50.140">
    <property type="entry name" value="Nucleic acid-binding proteins"/>
    <property type="match status" value="2"/>
</dbReference>
<evidence type="ECO:0000259" key="2">
    <source>
        <dbReference type="SMART" id="SM00841"/>
    </source>
</evidence>
<dbReference type="PANTHER" id="PTHR30053">
    <property type="entry name" value="ELONGATION FACTOR P"/>
    <property type="match status" value="1"/>
</dbReference>